<dbReference type="CDD" id="cd00063">
    <property type="entry name" value="FN3"/>
    <property type="match status" value="2"/>
</dbReference>
<accession>T1ERL3</accession>
<dbReference type="CTD" id="20199213"/>
<dbReference type="PANTHER" id="PTHR13817:SF166">
    <property type="entry name" value="NEURONAL IGCAM-RELATED"/>
    <property type="match status" value="1"/>
</dbReference>
<dbReference type="Gene3D" id="2.60.40.10">
    <property type="entry name" value="Immunoglobulins"/>
    <property type="match status" value="2"/>
</dbReference>
<sequence>MQMTMNTVPDKVTMLKVVERASHHIKLSWMAPAEINGEAKGYIIEYKENIDRATSLKTVITDPSQTYKKLYNLKSYTEYVFSVWTLNGAGQSSEANTLVESTTTPSVPDEPMILDIKSGSDYANVSWSPSIKEQKNPGKEFMVEYRKEGDSLWQNTKEEPEHNWYNVTDLEFGVKYEFRVVALNHDGDAMKSAVEEHVIGIHPETLASKSSYLSWFIPLLVIFLVILIIVLIIVSCLLYKRNRGGNYKVYEKEKLHGVKYDEEATFDEYIRSENSTFRKSKQGSLEGSNKSGSEDDDGSDSLGAYEDVDPTKFNDDGSFVDSVKNTNTLDVDLINFKNSINMK</sequence>
<dbReference type="InterPro" id="IPR050964">
    <property type="entry name" value="Striated_Muscle_Regulatory"/>
</dbReference>
<dbReference type="KEGG" id="hro:HELRODRAFT_161528"/>
<dbReference type="SUPFAM" id="SSF49265">
    <property type="entry name" value="Fibronectin type III"/>
    <property type="match status" value="1"/>
</dbReference>
<reference evidence="11" key="1">
    <citation type="submission" date="2012-12" db="EMBL/GenBank/DDBJ databases">
        <authorList>
            <person name="Hellsten U."/>
            <person name="Grimwood J."/>
            <person name="Chapman J.A."/>
            <person name="Shapiro H."/>
            <person name="Aerts A."/>
            <person name="Otillar R.P."/>
            <person name="Terry A.Y."/>
            <person name="Boore J.L."/>
            <person name="Simakov O."/>
            <person name="Marletaz F."/>
            <person name="Cho S.-J."/>
            <person name="Edsinger-Gonzales E."/>
            <person name="Havlak P."/>
            <person name="Kuo D.-H."/>
            <person name="Larsson T."/>
            <person name="Lv J."/>
            <person name="Arendt D."/>
            <person name="Savage R."/>
            <person name="Osoegawa K."/>
            <person name="de Jong P."/>
            <person name="Lindberg D.R."/>
            <person name="Seaver E.C."/>
            <person name="Weisblat D.A."/>
            <person name="Putnam N.H."/>
            <person name="Grigoriev I.V."/>
            <person name="Rokhsar D.S."/>
        </authorList>
    </citation>
    <scope>NUCLEOTIDE SEQUENCE</scope>
</reference>
<dbReference type="OrthoDB" id="6140148at2759"/>
<keyword evidence="5 7" id="KW-0472">Membrane</keyword>
<evidence type="ECO:0000256" key="6">
    <source>
        <dbReference type="SAM" id="MobiDB-lite"/>
    </source>
</evidence>
<evidence type="ECO:0000313" key="9">
    <source>
        <dbReference type="EMBL" id="ESO02277.1"/>
    </source>
</evidence>
<dbReference type="STRING" id="6412.T1ERL3"/>
<evidence type="ECO:0000256" key="7">
    <source>
        <dbReference type="SAM" id="Phobius"/>
    </source>
</evidence>
<evidence type="ECO:0000256" key="2">
    <source>
        <dbReference type="ARBA" id="ARBA00022692"/>
    </source>
</evidence>
<evidence type="ECO:0000256" key="1">
    <source>
        <dbReference type="ARBA" id="ARBA00004167"/>
    </source>
</evidence>
<dbReference type="HOGENOM" id="CLU_777423_0_0_1"/>
<dbReference type="InterPro" id="IPR036116">
    <property type="entry name" value="FN3_sf"/>
</dbReference>
<reference evidence="9 11" key="2">
    <citation type="journal article" date="2013" name="Nature">
        <title>Insights into bilaterian evolution from three spiralian genomes.</title>
        <authorList>
            <person name="Simakov O."/>
            <person name="Marletaz F."/>
            <person name="Cho S.J."/>
            <person name="Edsinger-Gonzales E."/>
            <person name="Havlak P."/>
            <person name="Hellsten U."/>
            <person name="Kuo D.H."/>
            <person name="Larsson T."/>
            <person name="Lv J."/>
            <person name="Arendt D."/>
            <person name="Savage R."/>
            <person name="Osoegawa K."/>
            <person name="de Jong P."/>
            <person name="Grimwood J."/>
            <person name="Chapman J.A."/>
            <person name="Shapiro H."/>
            <person name="Aerts A."/>
            <person name="Otillar R.P."/>
            <person name="Terry A.Y."/>
            <person name="Boore J.L."/>
            <person name="Grigoriev I.V."/>
            <person name="Lindberg D.R."/>
            <person name="Seaver E.C."/>
            <person name="Weisblat D.A."/>
            <person name="Putnam N.H."/>
            <person name="Rokhsar D.S."/>
        </authorList>
    </citation>
    <scope>NUCLEOTIDE SEQUENCE</scope>
</reference>
<evidence type="ECO:0000256" key="5">
    <source>
        <dbReference type="ARBA" id="ARBA00023136"/>
    </source>
</evidence>
<evidence type="ECO:0000313" key="11">
    <source>
        <dbReference type="Proteomes" id="UP000015101"/>
    </source>
</evidence>
<dbReference type="PANTHER" id="PTHR13817">
    <property type="entry name" value="TITIN"/>
    <property type="match status" value="1"/>
</dbReference>
<feature type="region of interest" description="Disordered" evidence="6">
    <location>
        <begin position="277"/>
        <end position="316"/>
    </location>
</feature>
<dbReference type="InterPro" id="IPR013783">
    <property type="entry name" value="Ig-like_fold"/>
</dbReference>
<dbReference type="SMART" id="SM00060">
    <property type="entry name" value="FN3"/>
    <property type="match status" value="2"/>
</dbReference>
<dbReference type="Pfam" id="PF00041">
    <property type="entry name" value="fn3"/>
    <property type="match status" value="2"/>
</dbReference>
<organism evidence="10 11">
    <name type="scientific">Helobdella robusta</name>
    <name type="common">Californian leech</name>
    <dbReference type="NCBI Taxonomy" id="6412"/>
    <lineage>
        <taxon>Eukaryota</taxon>
        <taxon>Metazoa</taxon>
        <taxon>Spiralia</taxon>
        <taxon>Lophotrochozoa</taxon>
        <taxon>Annelida</taxon>
        <taxon>Clitellata</taxon>
        <taxon>Hirudinea</taxon>
        <taxon>Rhynchobdellida</taxon>
        <taxon>Glossiphoniidae</taxon>
        <taxon>Helobdella</taxon>
    </lineage>
</organism>
<dbReference type="RefSeq" id="XP_009019685.1">
    <property type="nucleotide sequence ID" value="XM_009021437.1"/>
</dbReference>
<keyword evidence="11" id="KW-1185">Reference proteome</keyword>
<keyword evidence="2 7" id="KW-0812">Transmembrane</keyword>
<dbReference type="InterPro" id="IPR003961">
    <property type="entry name" value="FN3_dom"/>
</dbReference>
<dbReference type="AlphaFoldDB" id="T1ERL3"/>
<feature type="transmembrane region" description="Helical" evidence="7">
    <location>
        <begin position="215"/>
        <end position="239"/>
    </location>
</feature>
<proteinExistence type="predicted"/>
<reference evidence="10" key="3">
    <citation type="submission" date="2015-06" db="UniProtKB">
        <authorList>
            <consortium name="EnsemblMetazoa"/>
        </authorList>
    </citation>
    <scope>IDENTIFICATION</scope>
</reference>
<dbReference type="Proteomes" id="UP000015101">
    <property type="component" value="Unassembled WGS sequence"/>
</dbReference>
<feature type="compositionally biased region" description="Polar residues" evidence="6">
    <location>
        <begin position="277"/>
        <end position="286"/>
    </location>
</feature>
<dbReference type="EMBL" id="KB096742">
    <property type="protein sequence ID" value="ESO02277.1"/>
    <property type="molecule type" value="Genomic_DNA"/>
</dbReference>
<dbReference type="OMA" id="AREPHIN"/>
<evidence type="ECO:0000256" key="4">
    <source>
        <dbReference type="ARBA" id="ARBA00022989"/>
    </source>
</evidence>
<dbReference type="InterPro" id="IPR026966">
    <property type="entry name" value="Neurofascin/L1/NrCAM_C"/>
</dbReference>
<feature type="domain" description="Fibronectin type-III" evidence="8">
    <location>
        <begin position="107"/>
        <end position="204"/>
    </location>
</feature>
<evidence type="ECO:0000313" key="10">
    <source>
        <dbReference type="EnsemblMetazoa" id="HelroP161528"/>
    </source>
</evidence>
<dbReference type="EMBL" id="AMQM01000833">
    <property type="status" value="NOT_ANNOTATED_CDS"/>
    <property type="molecule type" value="Genomic_DNA"/>
</dbReference>
<name>T1ERL3_HELRO</name>
<dbReference type="PRINTS" id="PR00014">
    <property type="entry name" value="FNTYPEIII"/>
</dbReference>
<keyword evidence="3" id="KW-0677">Repeat</keyword>
<feature type="domain" description="Fibronectin type-III" evidence="8">
    <location>
        <begin position="8"/>
        <end position="106"/>
    </location>
</feature>
<keyword evidence="4 7" id="KW-1133">Transmembrane helix</keyword>
<dbReference type="Pfam" id="PF13882">
    <property type="entry name" value="Bravo_FIGEY"/>
    <property type="match status" value="1"/>
</dbReference>
<dbReference type="GeneID" id="20199213"/>
<dbReference type="PROSITE" id="PS50853">
    <property type="entry name" value="FN3"/>
    <property type="match status" value="2"/>
</dbReference>
<dbReference type="GO" id="GO:0016020">
    <property type="term" value="C:membrane"/>
    <property type="evidence" value="ECO:0007669"/>
    <property type="project" value="UniProtKB-SubCell"/>
</dbReference>
<evidence type="ECO:0000256" key="3">
    <source>
        <dbReference type="ARBA" id="ARBA00022737"/>
    </source>
</evidence>
<protein>
    <recommendedName>
        <fullName evidence="8">Fibronectin type-III domain-containing protein</fullName>
    </recommendedName>
</protein>
<dbReference type="eggNOG" id="KOG3513">
    <property type="taxonomic scope" value="Eukaryota"/>
</dbReference>
<gene>
    <name evidence="10" type="primary">20199213</name>
    <name evidence="9" type="ORF">HELRODRAFT_161528</name>
</gene>
<dbReference type="InParanoid" id="T1ERL3"/>
<evidence type="ECO:0000259" key="8">
    <source>
        <dbReference type="PROSITE" id="PS50853"/>
    </source>
</evidence>
<comment type="subcellular location">
    <subcellularLocation>
        <location evidence="1">Membrane</location>
        <topology evidence="1">Single-pass membrane protein</topology>
    </subcellularLocation>
</comment>
<dbReference type="EnsemblMetazoa" id="HelroT161528">
    <property type="protein sequence ID" value="HelroP161528"/>
    <property type="gene ID" value="HelroG161528"/>
</dbReference>